<dbReference type="Pfam" id="PF02899">
    <property type="entry name" value="Phage_int_SAM_1"/>
    <property type="match status" value="1"/>
</dbReference>
<dbReference type="PROSITE" id="PS51898">
    <property type="entry name" value="TYR_RECOMBINASE"/>
    <property type="match status" value="1"/>
</dbReference>
<dbReference type="SUPFAM" id="SSF56349">
    <property type="entry name" value="DNA breaking-rejoining enzymes"/>
    <property type="match status" value="1"/>
</dbReference>
<feature type="domain" description="Tyr recombinase" evidence="5">
    <location>
        <begin position="119"/>
        <end position="299"/>
    </location>
</feature>
<dbReference type="GO" id="GO:0015074">
    <property type="term" value="P:DNA integration"/>
    <property type="evidence" value="ECO:0007669"/>
    <property type="project" value="UniProtKB-KW"/>
</dbReference>
<evidence type="ECO:0000259" key="5">
    <source>
        <dbReference type="PROSITE" id="PS51898"/>
    </source>
</evidence>
<evidence type="ECO:0000256" key="1">
    <source>
        <dbReference type="ARBA" id="ARBA00022908"/>
    </source>
</evidence>
<dbReference type="InterPro" id="IPR013762">
    <property type="entry name" value="Integrase-like_cat_sf"/>
</dbReference>
<dbReference type="Gene3D" id="1.10.443.10">
    <property type="entry name" value="Intergrase catalytic core"/>
    <property type="match status" value="1"/>
</dbReference>
<dbReference type="GO" id="GO:0006310">
    <property type="term" value="P:DNA recombination"/>
    <property type="evidence" value="ECO:0007669"/>
    <property type="project" value="UniProtKB-KW"/>
</dbReference>
<evidence type="ECO:0000256" key="4">
    <source>
        <dbReference type="PROSITE-ProRule" id="PRU01248"/>
    </source>
</evidence>
<dbReference type="InterPro" id="IPR044068">
    <property type="entry name" value="CB"/>
</dbReference>
<keyword evidence="1" id="KW-0229">DNA integration</keyword>
<dbReference type="InterPro" id="IPR011010">
    <property type="entry name" value="DNA_brk_join_enz"/>
</dbReference>
<dbReference type="Pfam" id="PF00589">
    <property type="entry name" value="Phage_integrase"/>
    <property type="match status" value="1"/>
</dbReference>
<dbReference type="PANTHER" id="PTHR30349">
    <property type="entry name" value="PHAGE INTEGRASE-RELATED"/>
    <property type="match status" value="1"/>
</dbReference>
<evidence type="ECO:0000259" key="6">
    <source>
        <dbReference type="PROSITE" id="PS51900"/>
    </source>
</evidence>
<dbReference type="RefSeq" id="WP_160095335.1">
    <property type="nucleotide sequence ID" value="NZ_CP047224.1"/>
</dbReference>
<dbReference type="KEGG" id="nef:GP480_01770"/>
<evidence type="ECO:0000256" key="2">
    <source>
        <dbReference type="ARBA" id="ARBA00023125"/>
    </source>
</evidence>
<accession>A0A6P1GA52</accession>
<evidence type="ECO:0000256" key="3">
    <source>
        <dbReference type="ARBA" id="ARBA00023172"/>
    </source>
</evidence>
<protein>
    <submittedName>
        <fullName evidence="7">Tyrosine-type recombinase/integrase</fullName>
    </submittedName>
</protein>
<dbReference type="InterPro" id="IPR010998">
    <property type="entry name" value="Integrase_recombinase_N"/>
</dbReference>
<reference evidence="7 8" key="2">
    <citation type="journal article" date="2020" name="MBio">
        <title>Isolation and Molecular Analysis of a Novel Neorickettsia Species That Causes Potomac Horse Fever.</title>
        <authorList>
            <person name="Teymournejad O."/>
            <person name="Lin M."/>
            <person name="Bekebrede H."/>
            <person name="Kamr A."/>
            <person name="Toribio R.E."/>
            <person name="Arroyo L.G."/>
            <person name="Baird J.D."/>
            <person name="Rikihisa Y."/>
        </authorList>
    </citation>
    <scope>NUCLEOTIDE SEQUENCE [LARGE SCALE GENOMIC DNA]</scope>
    <source>
        <strain evidence="7 8">Fin17</strain>
    </source>
</reference>
<gene>
    <name evidence="7" type="ORF">GP480_01770</name>
</gene>
<evidence type="ECO:0000313" key="7">
    <source>
        <dbReference type="EMBL" id="QHD65180.1"/>
    </source>
</evidence>
<feature type="domain" description="Core-binding (CB)" evidence="6">
    <location>
        <begin position="7"/>
        <end position="98"/>
    </location>
</feature>
<dbReference type="EMBL" id="CP047224">
    <property type="protein sequence ID" value="QHD65180.1"/>
    <property type="molecule type" value="Genomic_DNA"/>
</dbReference>
<keyword evidence="2 4" id="KW-0238">DNA-binding</keyword>
<dbReference type="PROSITE" id="PS51900">
    <property type="entry name" value="CB"/>
    <property type="match status" value="1"/>
</dbReference>
<name>A0A6P1GA52_9RICK</name>
<keyword evidence="8" id="KW-1185">Reference proteome</keyword>
<dbReference type="InterPro" id="IPR002104">
    <property type="entry name" value="Integrase_catalytic"/>
</dbReference>
<reference evidence="7 8" key="1">
    <citation type="journal article" date="2020" name="MBio">
        <title>Erratum for Teymournejad et al., 'Isolation and Molecular Analysis of a Novel Neorickettsia Species That Causes Potomac Horse Fever'.</title>
        <authorList>
            <person name="Teymournejad O."/>
            <person name="Lin M."/>
            <person name="Bekebrede H."/>
            <person name="Kamr A."/>
            <person name="Toribio R.E."/>
            <person name="Arroyo L.G."/>
            <person name="Baird J.D."/>
            <person name="Rikihisa Y."/>
        </authorList>
    </citation>
    <scope>NUCLEOTIDE SEQUENCE [LARGE SCALE GENOMIC DNA]</scope>
    <source>
        <strain evidence="7 8">Fin17</strain>
    </source>
</reference>
<dbReference type="Proteomes" id="UP000464912">
    <property type="component" value="Chromosome"/>
</dbReference>
<dbReference type="Gene3D" id="1.10.150.130">
    <property type="match status" value="1"/>
</dbReference>
<dbReference type="GO" id="GO:0003677">
    <property type="term" value="F:DNA binding"/>
    <property type="evidence" value="ECO:0007669"/>
    <property type="project" value="UniProtKB-UniRule"/>
</dbReference>
<sequence>MEYRIDPSVYAILDEWTRWLGGVKCFSSNTLVAYNRDAIAFLDFLSTYRGESVCCASLKCIDDKDLRAWLASRRKNSISFRTNARALSSVKSFFRYLAKHKEVVNEDVLSVVLRFKPKMLPRSLSFKEIIELIEKFSSLKISWIVKRNIALCYLLYGSGLRISEALSLRVDDLAHSEIKIVGKGGRERMIRLLPIVRVALADYIALCPFELDEGSFLFLDRNGNKLCRTAVAGAFLSIRRQFNLPEHTTPHALRHSFATHLLQEGVGVRKIQELLGHASLASTEIYAKLNAESLMEKYRQFSVRDRDD</sequence>
<evidence type="ECO:0000313" key="8">
    <source>
        <dbReference type="Proteomes" id="UP000464912"/>
    </source>
</evidence>
<dbReference type="AlphaFoldDB" id="A0A6P1GA52"/>
<dbReference type="InterPro" id="IPR050090">
    <property type="entry name" value="Tyrosine_recombinase_XerCD"/>
</dbReference>
<keyword evidence="3" id="KW-0233">DNA recombination</keyword>
<proteinExistence type="predicted"/>
<dbReference type="InterPro" id="IPR004107">
    <property type="entry name" value="Integrase_SAM-like_N"/>
</dbReference>
<dbReference type="PANTHER" id="PTHR30349:SF90">
    <property type="entry name" value="TYROSINE RECOMBINASE XERD"/>
    <property type="match status" value="1"/>
</dbReference>
<organism evidence="7 8">
    <name type="scientific">Neorickettsia findlayensis</name>
    <dbReference type="NCBI Taxonomy" id="2686014"/>
    <lineage>
        <taxon>Bacteria</taxon>
        <taxon>Pseudomonadati</taxon>
        <taxon>Pseudomonadota</taxon>
        <taxon>Alphaproteobacteria</taxon>
        <taxon>Rickettsiales</taxon>
        <taxon>Anaplasmataceae</taxon>
        <taxon>Neorickettsia</taxon>
    </lineage>
</organism>